<keyword evidence="3" id="KW-1185">Reference proteome</keyword>
<organism evidence="2 3">
    <name type="scientific">Lysobacter soyae</name>
    <dbReference type="NCBI Taxonomy" id="2764185"/>
    <lineage>
        <taxon>Bacteria</taxon>
        <taxon>Pseudomonadati</taxon>
        <taxon>Pseudomonadota</taxon>
        <taxon>Gammaproteobacteria</taxon>
        <taxon>Lysobacterales</taxon>
        <taxon>Lysobacteraceae</taxon>
        <taxon>Lysobacter</taxon>
    </lineage>
</organism>
<proteinExistence type="predicted"/>
<dbReference type="Proteomes" id="UP000824755">
    <property type="component" value="Chromosome"/>
</dbReference>
<dbReference type="Pfam" id="PF12412">
    <property type="entry name" value="DUF3667"/>
    <property type="match status" value="1"/>
</dbReference>
<keyword evidence="1" id="KW-0472">Membrane</keyword>
<evidence type="ECO:0000256" key="1">
    <source>
        <dbReference type="SAM" id="Phobius"/>
    </source>
</evidence>
<protein>
    <submittedName>
        <fullName evidence="2">DUF3667 domain-containing protein</fullName>
    </submittedName>
</protein>
<dbReference type="EMBL" id="CP080544">
    <property type="protein sequence ID" value="QYR52699.1"/>
    <property type="molecule type" value="Genomic_DNA"/>
</dbReference>
<accession>A0ABX8WPN5</accession>
<gene>
    <name evidence="2" type="ORF">H8L67_08950</name>
</gene>
<feature type="transmembrane region" description="Helical" evidence="1">
    <location>
        <begin position="205"/>
        <end position="226"/>
    </location>
</feature>
<sequence>MQFEDVCADCGVRPVLEVQKYCHGCGQATQATRIDWTFLREEIQHGLLEIDRGLLFTLKHLFVRPGHFLREYLAGRRLGHVKPLPLLLLTAAVALLLGKYLMGGELVGEGFNEEVSAGLARGDVAHSAAAGVLKAKFAQAQLWANQNLTFVTLVMLPIEAAAMRVAFLRSAKLNYPEWLVVTTYLTIQTFVIWSLVIVLQQWMPAARAALLPICIGINVFTVAQMFNTQAKWKSVLRALFGFLLFQIALTLIMFCGALATTFWVLSNT</sequence>
<dbReference type="RefSeq" id="WP_220379484.1">
    <property type="nucleotide sequence ID" value="NZ_CP080544.1"/>
</dbReference>
<evidence type="ECO:0000313" key="2">
    <source>
        <dbReference type="EMBL" id="QYR52699.1"/>
    </source>
</evidence>
<reference evidence="2 3" key="1">
    <citation type="submission" date="2021-08" db="EMBL/GenBank/DDBJ databases">
        <title>Lysobacter sp. strain CJ11 Genome sequencing and assembly.</title>
        <authorList>
            <person name="Kim I."/>
        </authorList>
    </citation>
    <scope>NUCLEOTIDE SEQUENCE [LARGE SCALE GENOMIC DNA]</scope>
    <source>
        <strain evidence="2 3">CJ11</strain>
    </source>
</reference>
<evidence type="ECO:0000313" key="3">
    <source>
        <dbReference type="Proteomes" id="UP000824755"/>
    </source>
</evidence>
<name>A0ABX8WPN5_9GAMM</name>
<keyword evidence="1" id="KW-0812">Transmembrane</keyword>
<dbReference type="InterPro" id="IPR022134">
    <property type="entry name" value="DUF3667"/>
</dbReference>
<feature type="transmembrane region" description="Helical" evidence="1">
    <location>
        <begin position="179"/>
        <end position="199"/>
    </location>
</feature>
<keyword evidence="1" id="KW-1133">Transmembrane helix</keyword>
<feature type="transmembrane region" description="Helical" evidence="1">
    <location>
        <begin position="238"/>
        <end position="265"/>
    </location>
</feature>
<feature type="transmembrane region" description="Helical" evidence="1">
    <location>
        <begin position="148"/>
        <end position="167"/>
    </location>
</feature>